<gene>
    <name evidence="2" type="ORF">HLH28_16790</name>
</gene>
<dbReference type="RefSeq" id="WP_182961342.1">
    <property type="nucleotide sequence ID" value="NZ_JABEQM010000020.1"/>
</dbReference>
<dbReference type="AlphaFoldDB" id="A0A7W4KA81"/>
<keyword evidence="1" id="KW-0175">Coiled coil</keyword>
<comment type="caution">
    <text evidence="2">The sequence shown here is derived from an EMBL/GenBank/DDBJ whole genome shotgun (WGS) entry which is preliminary data.</text>
</comment>
<evidence type="ECO:0000313" key="3">
    <source>
        <dbReference type="Proteomes" id="UP000578030"/>
    </source>
</evidence>
<feature type="coiled-coil region" evidence="1">
    <location>
        <begin position="426"/>
        <end position="460"/>
    </location>
</feature>
<dbReference type="Gene3D" id="3.40.50.150">
    <property type="entry name" value="Vaccinia Virus protein VP39"/>
    <property type="match status" value="1"/>
</dbReference>
<evidence type="ECO:0000256" key="1">
    <source>
        <dbReference type="SAM" id="Coils"/>
    </source>
</evidence>
<feature type="coiled-coil region" evidence="1">
    <location>
        <begin position="346"/>
        <end position="394"/>
    </location>
</feature>
<evidence type="ECO:0008006" key="4">
    <source>
        <dbReference type="Google" id="ProtNLM"/>
    </source>
</evidence>
<dbReference type="Gene3D" id="1.10.287.1490">
    <property type="match status" value="1"/>
</dbReference>
<dbReference type="Pfam" id="PF13489">
    <property type="entry name" value="Methyltransf_23"/>
    <property type="match status" value="1"/>
</dbReference>
<dbReference type="InterPro" id="IPR029063">
    <property type="entry name" value="SAM-dependent_MTases_sf"/>
</dbReference>
<reference evidence="2 3" key="1">
    <citation type="submission" date="2020-04" db="EMBL/GenBank/DDBJ databases">
        <title>Description of novel Gluconacetobacter.</title>
        <authorList>
            <person name="Sombolestani A."/>
        </authorList>
    </citation>
    <scope>NUCLEOTIDE SEQUENCE [LARGE SCALE GENOMIC DNA]</scope>
    <source>
        <strain evidence="2 3">LMG 27802</strain>
    </source>
</reference>
<proteinExistence type="predicted"/>
<name>A0A7W4KA81_9PROT</name>
<organism evidence="2 3">
    <name type="scientific">Gluconacetobacter tumulisoli</name>
    <dbReference type="NCBI Taxonomy" id="1286189"/>
    <lineage>
        <taxon>Bacteria</taxon>
        <taxon>Pseudomonadati</taxon>
        <taxon>Pseudomonadota</taxon>
        <taxon>Alphaproteobacteria</taxon>
        <taxon>Acetobacterales</taxon>
        <taxon>Acetobacteraceae</taxon>
        <taxon>Gluconacetobacter</taxon>
    </lineage>
</organism>
<dbReference type="Proteomes" id="UP000578030">
    <property type="component" value="Unassembled WGS sequence"/>
</dbReference>
<evidence type="ECO:0000313" key="2">
    <source>
        <dbReference type="EMBL" id="MBB2203208.1"/>
    </source>
</evidence>
<dbReference type="SUPFAM" id="SSF53335">
    <property type="entry name" value="S-adenosyl-L-methionine-dependent methyltransferases"/>
    <property type="match status" value="1"/>
</dbReference>
<sequence length="485" mass="54766">MADPSITLYDQAFYAAQAEASLESARHVLPELFRYYRPDSVIDVGCGVGPWLRTALELGVPRGLGVDGDYVRREQLLISPDQFCPADLSQPDLFTTISSKTDGRFGLVISLEVAEHLPFDRSESFVDDLTRLGDVVLFSAAVPYQYGTGHINEQWPEFWALLFRNRGFKCFDILRQPMWSCPQVDWWYAQNALVFVREESAVYDRFPVNAMDGPLAKIHPAAWLSAILNHWRPHRASARGLEEADLATIAERWITGGTDLPRLKTVEHGRASLFSAADAFPNNRLLIDDPEAKIAQQDDSLANRKNELDEVRGALFSLRSNVVELLPIDDGTQPPQPEKMTDGNLILRLRREYQSQQEALKRVRQQLSNERDELEKTRAQVAHKEAESARLTAANATLRSQVSRHVSELAQLPGLRNQICTGQDRIVALETRLSTLRVELDATNAAVRTLKDAYASAQLEIRSLLHSTSWRMTRPLRAVRRLFPT</sequence>
<keyword evidence="3" id="KW-1185">Reference proteome</keyword>
<dbReference type="EMBL" id="JABEQM010000020">
    <property type="protein sequence ID" value="MBB2203208.1"/>
    <property type="molecule type" value="Genomic_DNA"/>
</dbReference>
<protein>
    <recommendedName>
        <fullName evidence="4">Methyltransferase domain-containing protein</fullName>
    </recommendedName>
</protein>
<accession>A0A7W4KA81</accession>